<feature type="domain" description="Chalcone/stilbene synthase C-terminal" evidence="4">
    <location>
        <begin position="270"/>
        <end position="431"/>
    </location>
</feature>
<evidence type="ECO:0000313" key="5">
    <source>
        <dbReference type="EnsemblPlants" id="LPERR11G12260.1"/>
    </source>
</evidence>
<dbReference type="AlphaFoldDB" id="A0A0D9XSM6"/>
<dbReference type="HOGENOM" id="CLU_034992_2_0_1"/>
<comment type="similarity">
    <text evidence="1 2">Belongs to the thiolase-like superfamily. Chalcone/stilbene synthases family.</text>
</comment>
<dbReference type="Pfam" id="PF02797">
    <property type="entry name" value="Chal_sti_synt_C"/>
    <property type="match status" value="1"/>
</dbReference>
<dbReference type="InterPro" id="IPR012328">
    <property type="entry name" value="Chalcone/stilbene_synt_C"/>
</dbReference>
<accession>A0A0D9XSM6</accession>
<evidence type="ECO:0000256" key="1">
    <source>
        <dbReference type="ARBA" id="ARBA00005531"/>
    </source>
</evidence>
<dbReference type="GO" id="GO:0016747">
    <property type="term" value="F:acyltransferase activity, transferring groups other than amino-acyl groups"/>
    <property type="evidence" value="ECO:0007669"/>
    <property type="project" value="InterPro"/>
</dbReference>
<dbReference type="EnsemblPlants" id="LPERR11G12260.1">
    <property type="protein sequence ID" value="LPERR11G12260.1"/>
    <property type="gene ID" value="LPERR11G12260"/>
</dbReference>
<evidence type="ECO:0008006" key="7">
    <source>
        <dbReference type="Google" id="ProtNLM"/>
    </source>
</evidence>
<name>A0A0D9XSM6_9ORYZ</name>
<dbReference type="FunFam" id="3.40.47.10:FF:000025">
    <property type="entry name" value="Chalcone synthase 2"/>
    <property type="match status" value="1"/>
</dbReference>
<dbReference type="GO" id="GO:0030639">
    <property type="term" value="P:polyketide biosynthetic process"/>
    <property type="evidence" value="ECO:0007669"/>
    <property type="project" value="TreeGrafter"/>
</dbReference>
<dbReference type="PANTHER" id="PTHR11877:SF47">
    <property type="entry name" value="OS11G0529900 PROTEIN"/>
    <property type="match status" value="1"/>
</dbReference>
<feature type="domain" description="Chalcone/stilbene synthase N-terminal" evidence="3">
    <location>
        <begin position="38"/>
        <end position="255"/>
    </location>
</feature>
<dbReference type="InterPro" id="IPR001099">
    <property type="entry name" value="Chalcone/stilbene_synt_N"/>
</dbReference>
<dbReference type="Gene3D" id="3.40.47.10">
    <property type="match status" value="2"/>
</dbReference>
<dbReference type="Gramene" id="LPERR11G12260.1">
    <property type="protein sequence ID" value="LPERR11G12260.1"/>
    <property type="gene ID" value="LPERR11G12260"/>
</dbReference>
<dbReference type="Proteomes" id="UP000032180">
    <property type="component" value="Chromosome 11"/>
</dbReference>
<dbReference type="InterPro" id="IPR016039">
    <property type="entry name" value="Thiolase-like"/>
</dbReference>
<evidence type="ECO:0000256" key="2">
    <source>
        <dbReference type="RuleBase" id="RU003633"/>
    </source>
</evidence>
<keyword evidence="2" id="KW-0808">Transferase</keyword>
<dbReference type="CDD" id="cd00831">
    <property type="entry name" value="CHS_like"/>
    <property type="match status" value="1"/>
</dbReference>
<reference evidence="5" key="3">
    <citation type="submission" date="2015-04" db="UniProtKB">
        <authorList>
            <consortium name="EnsemblPlants"/>
        </authorList>
    </citation>
    <scope>IDENTIFICATION</scope>
</reference>
<keyword evidence="6" id="KW-1185">Reference proteome</keyword>
<organism evidence="5 6">
    <name type="scientific">Leersia perrieri</name>
    <dbReference type="NCBI Taxonomy" id="77586"/>
    <lineage>
        <taxon>Eukaryota</taxon>
        <taxon>Viridiplantae</taxon>
        <taxon>Streptophyta</taxon>
        <taxon>Embryophyta</taxon>
        <taxon>Tracheophyta</taxon>
        <taxon>Spermatophyta</taxon>
        <taxon>Magnoliopsida</taxon>
        <taxon>Liliopsida</taxon>
        <taxon>Poales</taxon>
        <taxon>Poaceae</taxon>
        <taxon>BOP clade</taxon>
        <taxon>Oryzoideae</taxon>
        <taxon>Oryzeae</taxon>
        <taxon>Oryzinae</taxon>
        <taxon>Leersia</taxon>
    </lineage>
</organism>
<dbReference type="STRING" id="77586.A0A0D9XSM6"/>
<dbReference type="InterPro" id="IPR011141">
    <property type="entry name" value="Polyketide_synthase_type-III"/>
</dbReference>
<reference evidence="5 6" key="1">
    <citation type="submission" date="2012-08" db="EMBL/GenBank/DDBJ databases">
        <title>Oryza genome evolution.</title>
        <authorList>
            <person name="Wing R.A."/>
        </authorList>
    </citation>
    <scope>NUCLEOTIDE SEQUENCE</scope>
</reference>
<dbReference type="PANTHER" id="PTHR11877">
    <property type="entry name" value="HYDROXYMETHYLGLUTARYL-COA SYNTHASE"/>
    <property type="match status" value="1"/>
</dbReference>
<dbReference type="SUPFAM" id="SSF53901">
    <property type="entry name" value="Thiolase-like"/>
    <property type="match status" value="2"/>
</dbReference>
<dbReference type="Pfam" id="PF00195">
    <property type="entry name" value="Chal_sti_synt_N"/>
    <property type="match status" value="1"/>
</dbReference>
<evidence type="ECO:0000259" key="4">
    <source>
        <dbReference type="Pfam" id="PF02797"/>
    </source>
</evidence>
<dbReference type="eggNOG" id="ENOG502QRSY">
    <property type="taxonomic scope" value="Eukaryota"/>
</dbReference>
<evidence type="ECO:0000313" key="6">
    <source>
        <dbReference type="Proteomes" id="UP000032180"/>
    </source>
</evidence>
<evidence type="ECO:0000259" key="3">
    <source>
        <dbReference type="Pfam" id="PF00195"/>
    </source>
</evidence>
<reference evidence="6" key="2">
    <citation type="submission" date="2013-12" db="EMBL/GenBank/DDBJ databases">
        <authorList>
            <person name="Yu Y."/>
            <person name="Lee S."/>
            <person name="de Baynast K."/>
            <person name="Wissotski M."/>
            <person name="Liu L."/>
            <person name="Talag J."/>
            <person name="Goicoechea J."/>
            <person name="Angelova A."/>
            <person name="Jetty R."/>
            <person name="Kudrna D."/>
            <person name="Golser W."/>
            <person name="Rivera L."/>
            <person name="Zhang J."/>
            <person name="Wing R."/>
        </authorList>
    </citation>
    <scope>NUCLEOTIDE SEQUENCE</scope>
</reference>
<keyword evidence="2" id="KW-0012">Acyltransferase</keyword>
<protein>
    <recommendedName>
        <fullName evidence="7">Chalcone synthase</fullName>
    </recommendedName>
</protein>
<sequence>MTSSQSKQQRHSYILCNLCNWMDTMASPPAPEMIAIDAVSAQQHAAVLGIGTANPENCVRQEEFVDWYFRVTNSDHLTNLKAKMKRMCDKSEIKKRHFYHSEEMIASHHEFTNRESPSLDARLGIAKEAVPELAMAAAARAIADWGRPAADITHLVVATNAGAHAPGPDLRLAAHLGLRPAVRRIVLYLRGCSAGHDALRLAMDIAGGDAGARVLVACAEITLPAFAAPDGEDDADRLVVMALFGDGAGAVVVGAADDTGHPVEHPVFHLVSASQAIIAGTEERVTLQLGERGLRYRISGDVPALARDSVERCLVDALVPLDLAVAGDGDGGEGWSWNHLFWAMHPTGRAMLDGYEAALRLEPGKLAASRRVLREYGNLSGAAMIFVLDELRRRRHGGDGEEEGDRSGFCEWGAMVGIGPGLTIETMVLRATSGPDDGKKGAEAVQP</sequence>
<proteinExistence type="inferred from homology"/>